<dbReference type="Proteomes" id="UP000499080">
    <property type="component" value="Unassembled WGS sequence"/>
</dbReference>
<gene>
    <name evidence="1" type="ORF">AVEN_179508_1</name>
</gene>
<reference evidence="1 2" key="1">
    <citation type="journal article" date="2019" name="Sci. Rep.">
        <title>Orb-weaving spider Araneus ventricosus genome elucidates the spidroin gene catalogue.</title>
        <authorList>
            <person name="Kono N."/>
            <person name="Nakamura H."/>
            <person name="Ohtoshi R."/>
            <person name="Moran D.A.P."/>
            <person name="Shinohara A."/>
            <person name="Yoshida Y."/>
            <person name="Fujiwara M."/>
            <person name="Mori M."/>
            <person name="Tomita M."/>
            <person name="Arakawa K."/>
        </authorList>
    </citation>
    <scope>NUCLEOTIDE SEQUENCE [LARGE SCALE GENOMIC DNA]</scope>
</reference>
<dbReference type="AlphaFoldDB" id="A0A4Y2IWL0"/>
<dbReference type="EMBL" id="BGPR01002994">
    <property type="protein sequence ID" value="GBM82197.1"/>
    <property type="molecule type" value="Genomic_DNA"/>
</dbReference>
<comment type="caution">
    <text evidence="1">The sequence shown here is derived from an EMBL/GenBank/DDBJ whole genome shotgun (WGS) entry which is preliminary data.</text>
</comment>
<keyword evidence="2" id="KW-1185">Reference proteome</keyword>
<sequence length="93" mass="10332">MILNAGIQKYLKTKTQSADSNLRHRCEDNGKTKDLPILVLRDEGRNEIPIPSMGGEELGVEFCHFEPCLKTKFGASMNALSIFSSKMGEKTQS</sequence>
<evidence type="ECO:0000313" key="1">
    <source>
        <dbReference type="EMBL" id="GBM82197.1"/>
    </source>
</evidence>
<proteinExistence type="predicted"/>
<accession>A0A4Y2IWL0</accession>
<name>A0A4Y2IWL0_ARAVE</name>
<protein>
    <submittedName>
        <fullName evidence="1">Uncharacterized protein</fullName>
    </submittedName>
</protein>
<evidence type="ECO:0000313" key="2">
    <source>
        <dbReference type="Proteomes" id="UP000499080"/>
    </source>
</evidence>
<organism evidence="1 2">
    <name type="scientific">Araneus ventricosus</name>
    <name type="common">Orbweaver spider</name>
    <name type="synonym">Epeira ventricosa</name>
    <dbReference type="NCBI Taxonomy" id="182803"/>
    <lineage>
        <taxon>Eukaryota</taxon>
        <taxon>Metazoa</taxon>
        <taxon>Ecdysozoa</taxon>
        <taxon>Arthropoda</taxon>
        <taxon>Chelicerata</taxon>
        <taxon>Arachnida</taxon>
        <taxon>Araneae</taxon>
        <taxon>Araneomorphae</taxon>
        <taxon>Entelegynae</taxon>
        <taxon>Araneoidea</taxon>
        <taxon>Araneidae</taxon>
        <taxon>Araneus</taxon>
    </lineage>
</organism>